<organism evidence="3">
    <name type="scientific">Salix viminalis</name>
    <name type="common">Common osier</name>
    <name type="synonym">Basket willow</name>
    <dbReference type="NCBI Taxonomy" id="40686"/>
    <lineage>
        <taxon>Eukaryota</taxon>
        <taxon>Viridiplantae</taxon>
        <taxon>Streptophyta</taxon>
        <taxon>Embryophyta</taxon>
        <taxon>Tracheophyta</taxon>
        <taxon>Spermatophyta</taxon>
        <taxon>Magnoliopsida</taxon>
        <taxon>eudicotyledons</taxon>
        <taxon>Gunneridae</taxon>
        <taxon>Pentapetalae</taxon>
        <taxon>rosids</taxon>
        <taxon>fabids</taxon>
        <taxon>Malpighiales</taxon>
        <taxon>Salicaceae</taxon>
        <taxon>Saliceae</taxon>
        <taxon>Salix</taxon>
    </lineage>
</organism>
<reference evidence="3" key="1">
    <citation type="submission" date="2019-03" db="EMBL/GenBank/DDBJ databases">
        <authorList>
            <person name="Mank J."/>
            <person name="Almeida P."/>
        </authorList>
    </citation>
    <scope>NUCLEOTIDE SEQUENCE</scope>
    <source>
        <strain evidence="3">78183</strain>
    </source>
</reference>
<feature type="signal peptide" evidence="2">
    <location>
        <begin position="1"/>
        <end position="18"/>
    </location>
</feature>
<proteinExistence type="predicted"/>
<protein>
    <submittedName>
        <fullName evidence="3">Uncharacterized protein</fullName>
    </submittedName>
</protein>
<feature type="region of interest" description="Disordered" evidence="1">
    <location>
        <begin position="49"/>
        <end position="74"/>
    </location>
</feature>
<keyword evidence="2" id="KW-0732">Signal</keyword>
<evidence type="ECO:0000313" key="3">
    <source>
        <dbReference type="EMBL" id="VFU64800.1"/>
    </source>
</evidence>
<name>A0A6N2NDF3_SALVM</name>
<evidence type="ECO:0000256" key="1">
    <source>
        <dbReference type="SAM" id="MobiDB-lite"/>
    </source>
</evidence>
<evidence type="ECO:0000256" key="2">
    <source>
        <dbReference type="SAM" id="SignalP"/>
    </source>
</evidence>
<gene>
    <name evidence="3" type="ORF">SVIM_LOCUS496318</name>
</gene>
<accession>A0A6N2NDF3</accession>
<dbReference type="AlphaFoldDB" id="A0A6N2NDF3"/>
<feature type="chain" id="PRO_5026776430" evidence="2">
    <location>
        <begin position="19"/>
        <end position="74"/>
    </location>
</feature>
<dbReference type="EMBL" id="CAADRP010002262">
    <property type="protein sequence ID" value="VFU64800.1"/>
    <property type="molecule type" value="Genomic_DNA"/>
</dbReference>
<sequence>MKRKQILAYALLAFLVASQFDSRLENAQPKFRSARYLLASWVSKSGTKFKDTIHKSPSGPSPIGNQRHRSSIHV</sequence>